<dbReference type="Gene3D" id="1.10.510.10">
    <property type="entry name" value="Transferase(Phosphotransferase) domain 1"/>
    <property type="match status" value="1"/>
</dbReference>
<dbReference type="PANTHER" id="PTHR43895">
    <property type="entry name" value="CALCIUM/CALMODULIN-DEPENDENT PROTEIN KINASE KINASE-RELATED"/>
    <property type="match status" value="1"/>
</dbReference>
<dbReference type="Pfam" id="PF03822">
    <property type="entry name" value="NAF"/>
    <property type="match status" value="1"/>
</dbReference>
<dbReference type="SMR" id="A0A0K9PTJ7"/>
<dbReference type="CDD" id="cd12195">
    <property type="entry name" value="CIPK_C"/>
    <property type="match status" value="1"/>
</dbReference>
<dbReference type="Pfam" id="PF00069">
    <property type="entry name" value="Pkinase"/>
    <property type="match status" value="1"/>
</dbReference>
<dbReference type="InterPro" id="IPR000719">
    <property type="entry name" value="Prot_kinase_dom"/>
</dbReference>
<keyword evidence="9" id="KW-0464">Manganese</keyword>
<evidence type="ECO:0000256" key="4">
    <source>
        <dbReference type="ARBA" id="ARBA00022527"/>
    </source>
</evidence>
<dbReference type="FunFam" id="3.30.310.80:FF:000005">
    <property type="entry name" value="Non-specific serine/threonine protein kinase"/>
    <property type="match status" value="1"/>
</dbReference>
<evidence type="ECO:0000313" key="17">
    <source>
        <dbReference type="Proteomes" id="UP000036987"/>
    </source>
</evidence>
<dbReference type="OrthoDB" id="193931at2759"/>
<evidence type="ECO:0000256" key="11">
    <source>
        <dbReference type="ARBA" id="ARBA00048679"/>
    </source>
</evidence>
<comment type="similarity">
    <text evidence="2">Belongs to the protein kinase superfamily. CAMK Ser/Thr protein kinase family. SNF1 subfamily.</text>
</comment>
<evidence type="ECO:0000259" key="15">
    <source>
        <dbReference type="PROSITE" id="PS50816"/>
    </source>
</evidence>
<evidence type="ECO:0000256" key="8">
    <source>
        <dbReference type="ARBA" id="ARBA00022840"/>
    </source>
</evidence>
<dbReference type="SMART" id="SM00220">
    <property type="entry name" value="S_TKc"/>
    <property type="match status" value="1"/>
</dbReference>
<keyword evidence="5" id="KW-0808">Transferase</keyword>
<sequence>MADMRRINSTGSMDKATVLHGKYEMGRLLGHGNFAKVYMARDIKSNRIVAIKVVKKEMVVRVGMVEQVKREISVMKMVKHPNVVEIYEVMATKSNIYIAMEFVQGGELFAKIVRAGRIKEDVARVYFRQLISTVDHCHSRGVCHRDLKPENLLLDLNGNLKIADFGFSAFADDHLRADGLLHTTCGTPAYVAPEILSKRGYDGAKTDIWSCGVILYVLLAGRLPFTDQNLPSMYKKIYKGEFKFPAWFSYNARRLITKLLDPKPNTRLTIPKIIDSQWFKNKAEETGQGQIGESLGLGQWGKDKPEVLNAFHIISLSEGFDLSPLFEEKKREKENEGMRFATREPASEVISRMEALANGEGGSRKFVVNKSENEIRLESVERGRKGRLVVAAEVFSISKEVLVVDVKREYGDSLDCKIFFSDHIRPALKDIVWES</sequence>
<feature type="domain" description="NAF" evidence="15">
    <location>
        <begin position="303"/>
        <end position="327"/>
    </location>
</feature>
<comment type="catalytic activity">
    <reaction evidence="10">
        <text>L-threonyl-[protein] + ATP = O-phospho-L-threonyl-[protein] + ADP + H(+)</text>
        <dbReference type="Rhea" id="RHEA:46608"/>
        <dbReference type="Rhea" id="RHEA-COMP:11060"/>
        <dbReference type="Rhea" id="RHEA-COMP:11605"/>
        <dbReference type="ChEBI" id="CHEBI:15378"/>
        <dbReference type="ChEBI" id="CHEBI:30013"/>
        <dbReference type="ChEBI" id="CHEBI:30616"/>
        <dbReference type="ChEBI" id="CHEBI:61977"/>
        <dbReference type="ChEBI" id="CHEBI:456216"/>
        <dbReference type="EC" id="2.7.11.1"/>
    </reaction>
</comment>
<evidence type="ECO:0000256" key="1">
    <source>
        <dbReference type="ARBA" id="ARBA00001936"/>
    </source>
</evidence>
<keyword evidence="17" id="KW-1185">Reference proteome</keyword>
<evidence type="ECO:0000256" key="3">
    <source>
        <dbReference type="ARBA" id="ARBA00012513"/>
    </source>
</evidence>
<keyword evidence="4 13" id="KW-0723">Serine/threonine-protein kinase</keyword>
<dbReference type="InterPro" id="IPR004041">
    <property type="entry name" value="NAF_dom"/>
</dbReference>
<comment type="catalytic activity">
    <reaction evidence="11">
        <text>L-seryl-[protein] + ATP = O-phospho-L-seryl-[protein] + ADP + H(+)</text>
        <dbReference type="Rhea" id="RHEA:17989"/>
        <dbReference type="Rhea" id="RHEA-COMP:9863"/>
        <dbReference type="Rhea" id="RHEA-COMP:11604"/>
        <dbReference type="ChEBI" id="CHEBI:15378"/>
        <dbReference type="ChEBI" id="CHEBI:29999"/>
        <dbReference type="ChEBI" id="CHEBI:30616"/>
        <dbReference type="ChEBI" id="CHEBI:83421"/>
        <dbReference type="ChEBI" id="CHEBI:456216"/>
        <dbReference type="EC" id="2.7.11.1"/>
    </reaction>
</comment>
<dbReference type="EC" id="2.7.11.1" evidence="3"/>
<keyword evidence="8 12" id="KW-0067">ATP-binding</keyword>
<comment type="caution">
    <text evidence="16">The sequence shown here is derived from an EMBL/GenBank/DDBJ whole genome shotgun (WGS) entry which is preliminary data.</text>
</comment>
<evidence type="ECO:0000256" key="5">
    <source>
        <dbReference type="ARBA" id="ARBA00022679"/>
    </source>
</evidence>
<dbReference type="Proteomes" id="UP000036987">
    <property type="component" value="Unassembled WGS sequence"/>
</dbReference>
<evidence type="ECO:0000259" key="14">
    <source>
        <dbReference type="PROSITE" id="PS50011"/>
    </source>
</evidence>
<comment type="cofactor">
    <cofactor evidence="1">
        <name>Mn(2+)</name>
        <dbReference type="ChEBI" id="CHEBI:29035"/>
    </cofactor>
</comment>
<dbReference type="FunFam" id="3.30.200.20:FF:000096">
    <property type="entry name" value="Non-specific serine/threonine protein kinase"/>
    <property type="match status" value="1"/>
</dbReference>
<organism evidence="16 17">
    <name type="scientific">Zostera marina</name>
    <name type="common">Eelgrass</name>
    <dbReference type="NCBI Taxonomy" id="29655"/>
    <lineage>
        <taxon>Eukaryota</taxon>
        <taxon>Viridiplantae</taxon>
        <taxon>Streptophyta</taxon>
        <taxon>Embryophyta</taxon>
        <taxon>Tracheophyta</taxon>
        <taxon>Spermatophyta</taxon>
        <taxon>Magnoliopsida</taxon>
        <taxon>Liliopsida</taxon>
        <taxon>Zosteraceae</taxon>
        <taxon>Zostera</taxon>
    </lineage>
</organism>
<dbReference type="PANTHER" id="PTHR43895:SF91">
    <property type="entry name" value="CBL-INTERACTING SERINE_THREONINE-PROTEIN KINASE 6"/>
    <property type="match status" value="1"/>
</dbReference>
<dbReference type="OMA" id="ETINAFH"/>
<proteinExistence type="inferred from homology"/>
<dbReference type="FunFam" id="1.10.510.10:FF:000279">
    <property type="entry name" value="Non-specific serine/threonine protein kinase"/>
    <property type="match status" value="1"/>
</dbReference>
<protein>
    <recommendedName>
        <fullName evidence="3">non-specific serine/threonine protein kinase</fullName>
        <ecNumber evidence="3">2.7.11.1</ecNumber>
    </recommendedName>
</protein>
<accession>A0A0K9PTJ7</accession>
<name>A0A0K9PTJ7_ZOSMR</name>
<dbReference type="GO" id="GO:0005524">
    <property type="term" value="F:ATP binding"/>
    <property type="evidence" value="ECO:0007669"/>
    <property type="project" value="UniProtKB-UniRule"/>
</dbReference>
<dbReference type="GO" id="GO:0004674">
    <property type="term" value="F:protein serine/threonine kinase activity"/>
    <property type="evidence" value="ECO:0000318"/>
    <property type="project" value="GO_Central"/>
</dbReference>
<dbReference type="STRING" id="29655.A0A0K9PTJ7"/>
<gene>
    <name evidence="16" type="ORF">ZOSMA_17G01190</name>
</gene>
<evidence type="ECO:0000256" key="6">
    <source>
        <dbReference type="ARBA" id="ARBA00022741"/>
    </source>
</evidence>
<feature type="binding site" evidence="12">
    <location>
        <position position="56"/>
    </location>
    <ligand>
        <name>ATP</name>
        <dbReference type="ChEBI" id="CHEBI:30616"/>
    </ligand>
</feature>
<dbReference type="InterPro" id="IPR011009">
    <property type="entry name" value="Kinase-like_dom_sf"/>
</dbReference>
<dbReference type="InterPro" id="IPR017441">
    <property type="entry name" value="Protein_kinase_ATP_BS"/>
</dbReference>
<dbReference type="PROSITE" id="PS00108">
    <property type="entry name" value="PROTEIN_KINASE_ST"/>
    <property type="match status" value="1"/>
</dbReference>
<dbReference type="PROSITE" id="PS50816">
    <property type="entry name" value="NAF"/>
    <property type="match status" value="1"/>
</dbReference>
<dbReference type="AlphaFoldDB" id="A0A0K9PTJ7"/>
<dbReference type="PROSITE" id="PS50011">
    <property type="entry name" value="PROTEIN_KINASE_DOM"/>
    <property type="match status" value="1"/>
</dbReference>
<dbReference type="PROSITE" id="PS00107">
    <property type="entry name" value="PROTEIN_KINASE_ATP"/>
    <property type="match status" value="1"/>
</dbReference>
<evidence type="ECO:0000256" key="10">
    <source>
        <dbReference type="ARBA" id="ARBA00047899"/>
    </source>
</evidence>
<feature type="domain" description="Protein kinase" evidence="14">
    <location>
        <begin position="23"/>
        <end position="279"/>
    </location>
</feature>
<reference evidence="17" key="1">
    <citation type="journal article" date="2016" name="Nature">
        <title>The genome of the seagrass Zostera marina reveals angiosperm adaptation to the sea.</title>
        <authorList>
            <person name="Olsen J.L."/>
            <person name="Rouze P."/>
            <person name="Verhelst B."/>
            <person name="Lin Y.-C."/>
            <person name="Bayer T."/>
            <person name="Collen J."/>
            <person name="Dattolo E."/>
            <person name="De Paoli E."/>
            <person name="Dittami S."/>
            <person name="Maumus F."/>
            <person name="Michel G."/>
            <person name="Kersting A."/>
            <person name="Lauritano C."/>
            <person name="Lohaus R."/>
            <person name="Toepel M."/>
            <person name="Tonon T."/>
            <person name="Vanneste K."/>
            <person name="Amirebrahimi M."/>
            <person name="Brakel J."/>
            <person name="Bostroem C."/>
            <person name="Chovatia M."/>
            <person name="Grimwood J."/>
            <person name="Jenkins J.W."/>
            <person name="Jueterbock A."/>
            <person name="Mraz A."/>
            <person name="Stam W.T."/>
            <person name="Tice H."/>
            <person name="Bornberg-Bauer E."/>
            <person name="Green P.J."/>
            <person name="Pearson G.A."/>
            <person name="Procaccini G."/>
            <person name="Duarte C.M."/>
            <person name="Schmutz J."/>
            <person name="Reusch T.B.H."/>
            <person name="Van de Peer Y."/>
        </authorList>
    </citation>
    <scope>NUCLEOTIDE SEQUENCE [LARGE SCALE GENOMIC DNA]</scope>
    <source>
        <strain evidence="17">cv. Finnish</strain>
    </source>
</reference>
<evidence type="ECO:0000256" key="7">
    <source>
        <dbReference type="ARBA" id="ARBA00022777"/>
    </source>
</evidence>
<evidence type="ECO:0000256" key="12">
    <source>
        <dbReference type="PROSITE-ProRule" id="PRU10141"/>
    </source>
</evidence>
<evidence type="ECO:0000313" key="16">
    <source>
        <dbReference type="EMBL" id="KMZ71562.1"/>
    </source>
</evidence>
<dbReference type="InterPro" id="IPR008271">
    <property type="entry name" value="Ser/Thr_kinase_AS"/>
</dbReference>
<dbReference type="SUPFAM" id="SSF56112">
    <property type="entry name" value="Protein kinase-like (PK-like)"/>
    <property type="match status" value="1"/>
</dbReference>
<dbReference type="InterPro" id="IPR018451">
    <property type="entry name" value="NAF/FISL_domain"/>
</dbReference>
<dbReference type="Gene3D" id="3.30.310.80">
    <property type="entry name" value="Kinase associated domain 1, KA1"/>
    <property type="match status" value="1"/>
</dbReference>
<keyword evidence="6 12" id="KW-0547">Nucleotide-binding</keyword>
<keyword evidence="7 16" id="KW-0418">Kinase</keyword>
<evidence type="ECO:0000256" key="2">
    <source>
        <dbReference type="ARBA" id="ARBA00006234"/>
    </source>
</evidence>
<dbReference type="GO" id="GO:0007165">
    <property type="term" value="P:signal transduction"/>
    <property type="evidence" value="ECO:0000318"/>
    <property type="project" value="GO_Central"/>
</dbReference>
<evidence type="ECO:0000256" key="13">
    <source>
        <dbReference type="RuleBase" id="RU000304"/>
    </source>
</evidence>
<dbReference type="GO" id="GO:0106310">
    <property type="term" value="F:protein serine kinase activity"/>
    <property type="evidence" value="ECO:0007669"/>
    <property type="project" value="RHEA"/>
</dbReference>
<dbReference type="EMBL" id="LFYR01000671">
    <property type="protein sequence ID" value="KMZ71562.1"/>
    <property type="molecule type" value="Genomic_DNA"/>
</dbReference>
<evidence type="ECO:0000256" key="9">
    <source>
        <dbReference type="ARBA" id="ARBA00023211"/>
    </source>
</evidence>